<protein>
    <submittedName>
        <fullName evidence="2">Uncharacterized protein</fullName>
    </submittedName>
</protein>
<comment type="caution">
    <text evidence="2">The sequence shown here is derived from an EMBL/GenBank/DDBJ whole genome shotgun (WGS) entry which is preliminary data.</text>
</comment>
<accession>A0A9W9YWU4</accession>
<evidence type="ECO:0000256" key="1">
    <source>
        <dbReference type="SAM" id="MobiDB-lite"/>
    </source>
</evidence>
<dbReference type="AlphaFoldDB" id="A0A9W9YWU4"/>
<organism evidence="2 3">
    <name type="scientific">Desmophyllum pertusum</name>
    <dbReference type="NCBI Taxonomy" id="174260"/>
    <lineage>
        <taxon>Eukaryota</taxon>
        <taxon>Metazoa</taxon>
        <taxon>Cnidaria</taxon>
        <taxon>Anthozoa</taxon>
        <taxon>Hexacorallia</taxon>
        <taxon>Scleractinia</taxon>
        <taxon>Caryophylliina</taxon>
        <taxon>Caryophylliidae</taxon>
        <taxon>Desmophyllum</taxon>
    </lineage>
</organism>
<keyword evidence="3" id="KW-1185">Reference proteome</keyword>
<evidence type="ECO:0000313" key="3">
    <source>
        <dbReference type="Proteomes" id="UP001163046"/>
    </source>
</evidence>
<gene>
    <name evidence="2" type="ORF">OS493_028599</name>
</gene>
<dbReference type="EMBL" id="MU826853">
    <property type="protein sequence ID" value="KAJ7370983.1"/>
    <property type="molecule type" value="Genomic_DNA"/>
</dbReference>
<feature type="region of interest" description="Disordered" evidence="1">
    <location>
        <begin position="36"/>
        <end position="57"/>
    </location>
</feature>
<proteinExistence type="predicted"/>
<evidence type="ECO:0000313" key="2">
    <source>
        <dbReference type="EMBL" id="KAJ7370983.1"/>
    </source>
</evidence>
<dbReference type="OrthoDB" id="9999986at2759"/>
<name>A0A9W9YWU4_9CNID</name>
<dbReference type="Proteomes" id="UP001163046">
    <property type="component" value="Unassembled WGS sequence"/>
</dbReference>
<reference evidence="2" key="1">
    <citation type="submission" date="2023-01" db="EMBL/GenBank/DDBJ databases">
        <title>Genome assembly of the deep-sea coral Lophelia pertusa.</title>
        <authorList>
            <person name="Herrera S."/>
            <person name="Cordes E."/>
        </authorList>
    </citation>
    <scope>NUCLEOTIDE SEQUENCE</scope>
    <source>
        <strain evidence="2">USNM1676648</strain>
        <tissue evidence="2">Polyp</tissue>
    </source>
</reference>
<sequence length="57" mass="6831">MENEESPADIYSHALNAHERSHVRAEQRLKTMQWPWENEKTLKDDPSVDDKEDNDFF</sequence>
<feature type="compositionally biased region" description="Basic and acidic residues" evidence="1">
    <location>
        <begin position="37"/>
        <end position="49"/>
    </location>
</feature>